<dbReference type="EMBL" id="JACXVP010000001">
    <property type="protein sequence ID" value="KAG5629567.1"/>
    <property type="molecule type" value="Genomic_DNA"/>
</dbReference>
<protein>
    <submittedName>
        <fullName evidence="1">Uncharacterized protein</fullName>
    </submittedName>
</protein>
<comment type="caution">
    <text evidence="1">The sequence shown here is derived from an EMBL/GenBank/DDBJ whole genome shotgun (WGS) entry which is preliminary data.</text>
</comment>
<evidence type="ECO:0000313" key="2">
    <source>
        <dbReference type="Proteomes" id="UP000824120"/>
    </source>
</evidence>
<keyword evidence="2" id="KW-1185">Reference proteome</keyword>
<gene>
    <name evidence="1" type="ORF">H5410_001284</name>
</gene>
<name>A0A9J6AZP1_SOLCO</name>
<reference evidence="1 2" key="1">
    <citation type="submission" date="2020-09" db="EMBL/GenBank/DDBJ databases">
        <title>De no assembly of potato wild relative species, Solanum commersonii.</title>
        <authorList>
            <person name="Cho K."/>
        </authorList>
    </citation>
    <scope>NUCLEOTIDE SEQUENCE [LARGE SCALE GENOMIC DNA]</scope>
    <source>
        <strain evidence="1">LZ3.2</strain>
        <tissue evidence="1">Leaf</tissue>
    </source>
</reference>
<dbReference type="AlphaFoldDB" id="A0A9J6AZP1"/>
<proteinExistence type="predicted"/>
<sequence length="129" mass="14132">METLNTSAGTFKNIIFLSGVGSQSLNSNLLAIVSTKSKKTNIDKVPPFLFHCQPPSQGKSSKLGQLSLLLWLQTSCSNNLIFSEILVILLSLLDYWSIINTLLALQIRTCVITNASPSHFSLTLLIVRP</sequence>
<dbReference type="Proteomes" id="UP000824120">
    <property type="component" value="Chromosome 1"/>
</dbReference>
<accession>A0A9J6AZP1</accession>
<evidence type="ECO:0000313" key="1">
    <source>
        <dbReference type="EMBL" id="KAG5629567.1"/>
    </source>
</evidence>
<organism evidence="1 2">
    <name type="scientific">Solanum commersonii</name>
    <name type="common">Commerson's wild potato</name>
    <name type="synonym">Commerson's nightshade</name>
    <dbReference type="NCBI Taxonomy" id="4109"/>
    <lineage>
        <taxon>Eukaryota</taxon>
        <taxon>Viridiplantae</taxon>
        <taxon>Streptophyta</taxon>
        <taxon>Embryophyta</taxon>
        <taxon>Tracheophyta</taxon>
        <taxon>Spermatophyta</taxon>
        <taxon>Magnoliopsida</taxon>
        <taxon>eudicotyledons</taxon>
        <taxon>Gunneridae</taxon>
        <taxon>Pentapetalae</taxon>
        <taxon>asterids</taxon>
        <taxon>lamiids</taxon>
        <taxon>Solanales</taxon>
        <taxon>Solanaceae</taxon>
        <taxon>Solanoideae</taxon>
        <taxon>Solaneae</taxon>
        <taxon>Solanum</taxon>
    </lineage>
</organism>